<accession>A0AAD5SDH8</accession>
<name>A0AAD5SDH8_9FUNG</name>
<sequence>MSSFNKILIREVIESAKERPQIYYTPRAALECIGSWVPAGLRIWEPACGQGHIAGFFKERGHDVVATDLDTGSDFLTCVPPEYDILITNPPFKLRKQFLQRAHKLGRPYMLLLPLNTLDRVFYREWAKGKDVRIFCPRKKIDYIRPDGKKSNCLFYSAWFTHDVAGIDMLHFE</sequence>
<comment type="caution">
    <text evidence="1">The sequence shown here is derived from an EMBL/GenBank/DDBJ whole genome shotgun (WGS) entry which is preliminary data.</text>
</comment>
<dbReference type="PRINTS" id="PR00507">
    <property type="entry name" value="N12N6MTFRASE"/>
</dbReference>
<protein>
    <submittedName>
        <fullName evidence="1">Uncharacterized protein</fullName>
    </submittedName>
</protein>
<dbReference type="CDD" id="cd02440">
    <property type="entry name" value="AdoMet_MTases"/>
    <property type="match status" value="1"/>
</dbReference>
<keyword evidence="2" id="KW-1185">Reference proteome</keyword>
<evidence type="ECO:0000313" key="1">
    <source>
        <dbReference type="EMBL" id="KAJ3050595.1"/>
    </source>
</evidence>
<dbReference type="EMBL" id="JADGJD010000495">
    <property type="protein sequence ID" value="KAJ3050595.1"/>
    <property type="molecule type" value="Genomic_DNA"/>
</dbReference>
<organism evidence="1 2">
    <name type="scientific">Rhizophlyctis rosea</name>
    <dbReference type="NCBI Taxonomy" id="64517"/>
    <lineage>
        <taxon>Eukaryota</taxon>
        <taxon>Fungi</taxon>
        <taxon>Fungi incertae sedis</taxon>
        <taxon>Chytridiomycota</taxon>
        <taxon>Chytridiomycota incertae sedis</taxon>
        <taxon>Chytridiomycetes</taxon>
        <taxon>Rhizophlyctidales</taxon>
        <taxon>Rhizophlyctidaceae</taxon>
        <taxon>Rhizophlyctis</taxon>
    </lineage>
</organism>
<evidence type="ECO:0000313" key="2">
    <source>
        <dbReference type="Proteomes" id="UP001212841"/>
    </source>
</evidence>
<reference evidence="1" key="1">
    <citation type="submission" date="2020-05" db="EMBL/GenBank/DDBJ databases">
        <title>Phylogenomic resolution of chytrid fungi.</title>
        <authorList>
            <person name="Stajich J.E."/>
            <person name="Amses K."/>
            <person name="Simmons R."/>
            <person name="Seto K."/>
            <person name="Myers J."/>
            <person name="Bonds A."/>
            <person name="Quandt C.A."/>
            <person name="Barry K."/>
            <person name="Liu P."/>
            <person name="Grigoriev I."/>
            <person name="Longcore J.E."/>
            <person name="James T.Y."/>
        </authorList>
    </citation>
    <scope>NUCLEOTIDE SEQUENCE</scope>
    <source>
        <strain evidence="1">JEL0318</strain>
    </source>
</reference>
<dbReference type="Proteomes" id="UP001212841">
    <property type="component" value="Unassembled WGS sequence"/>
</dbReference>
<dbReference type="GO" id="GO:0008168">
    <property type="term" value="F:methyltransferase activity"/>
    <property type="evidence" value="ECO:0007669"/>
    <property type="project" value="InterPro"/>
</dbReference>
<dbReference type="InterPro" id="IPR029063">
    <property type="entry name" value="SAM-dependent_MTases_sf"/>
</dbReference>
<proteinExistence type="predicted"/>
<dbReference type="InterPro" id="IPR002052">
    <property type="entry name" value="DNA_methylase_N6_adenine_CS"/>
</dbReference>
<dbReference type="AlphaFoldDB" id="A0AAD5SDH8"/>
<dbReference type="Gene3D" id="3.40.50.150">
    <property type="entry name" value="Vaccinia Virus protein VP39"/>
    <property type="match status" value="1"/>
</dbReference>
<dbReference type="SUPFAM" id="SSF53335">
    <property type="entry name" value="S-adenosyl-L-methionine-dependent methyltransferases"/>
    <property type="match status" value="1"/>
</dbReference>
<dbReference type="GO" id="GO:0032259">
    <property type="term" value="P:methylation"/>
    <property type="evidence" value="ECO:0007669"/>
    <property type="project" value="InterPro"/>
</dbReference>
<dbReference type="PROSITE" id="PS00092">
    <property type="entry name" value="N6_MTASE"/>
    <property type="match status" value="1"/>
</dbReference>
<dbReference type="GO" id="GO:0003676">
    <property type="term" value="F:nucleic acid binding"/>
    <property type="evidence" value="ECO:0007669"/>
    <property type="project" value="InterPro"/>
</dbReference>
<gene>
    <name evidence="1" type="ORF">HK097_008400</name>
</gene>